<feature type="domain" description="Guanylate cyclase" evidence="1">
    <location>
        <begin position="96"/>
        <end position="120"/>
    </location>
</feature>
<dbReference type="SUPFAM" id="SSF55073">
    <property type="entry name" value="Nucleotide cyclase"/>
    <property type="match status" value="1"/>
</dbReference>
<dbReference type="Pfam" id="PF12773">
    <property type="entry name" value="DZR"/>
    <property type="match status" value="1"/>
</dbReference>
<name>X1F9U1_9ZZZZ</name>
<dbReference type="InterPro" id="IPR025874">
    <property type="entry name" value="DZR"/>
</dbReference>
<dbReference type="EMBL" id="BART01031811">
    <property type="protein sequence ID" value="GAH17498.1"/>
    <property type="molecule type" value="Genomic_DNA"/>
</dbReference>
<dbReference type="AlphaFoldDB" id="X1F9U1"/>
<gene>
    <name evidence="2" type="ORF">S01H4_55168</name>
</gene>
<dbReference type="InterPro" id="IPR029787">
    <property type="entry name" value="Nucleotide_cyclase"/>
</dbReference>
<feature type="non-terminal residue" evidence="2">
    <location>
        <position position="120"/>
    </location>
</feature>
<dbReference type="InterPro" id="IPR001054">
    <property type="entry name" value="A/G_cyclase"/>
</dbReference>
<comment type="caution">
    <text evidence="2">The sequence shown here is derived from an EMBL/GenBank/DDBJ whole genome shotgun (WGS) entry which is preliminary data.</text>
</comment>
<dbReference type="Gene3D" id="3.30.70.1230">
    <property type="entry name" value="Nucleotide cyclase"/>
    <property type="match status" value="1"/>
</dbReference>
<dbReference type="GO" id="GO:0009190">
    <property type="term" value="P:cyclic nucleotide biosynthetic process"/>
    <property type="evidence" value="ECO:0007669"/>
    <property type="project" value="InterPro"/>
</dbReference>
<dbReference type="GO" id="GO:0035556">
    <property type="term" value="P:intracellular signal transduction"/>
    <property type="evidence" value="ECO:0007669"/>
    <property type="project" value="InterPro"/>
</dbReference>
<reference evidence="2" key="1">
    <citation type="journal article" date="2014" name="Front. Microbiol.">
        <title>High frequency of phylogenetically diverse reductive dehalogenase-homologous genes in deep subseafloor sedimentary metagenomes.</title>
        <authorList>
            <person name="Kawai M."/>
            <person name="Futagami T."/>
            <person name="Toyoda A."/>
            <person name="Takaki Y."/>
            <person name="Nishi S."/>
            <person name="Hori S."/>
            <person name="Arai W."/>
            <person name="Tsubouchi T."/>
            <person name="Morono Y."/>
            <person name="Uchiyama I."/>
            <person name="Ito T."/>
            <person name="Fujiyama A."/>
            <person name="Inagaki F."/>
            <person name="Takami H."/>
        </authorList>
    </citation>
    <scope>NUCLEOTIDE SEQUENCE</scope>
    <source>
        <strain evidence="2">Expedition CK06-06</strain>
    </source>
</reference>
<protein>
    <recommendedName>
        <fullName evidence="1">Guanylate cyclase domain-containing protein</fullName>
    </recommendedName>
</protein>
<sequence>MKCPKCQAENREGVRFCEECGAKMEIKCPSCSAFIPLGKNFCGECGHSLTLPSKPTPKALSFDEKLEKIQRYLPEGLTEKILSQKDKIEGERKQVTVMFCDMEGFTHLTEQLGPEEAYSI</sequence>
<dbReference type="PROSITE" id="PS50125">
    <property type="entry name" value="GUANYLATE_CYCLASE_2"/>
    <property type="match status" value="1"/>
</dbReference>
<evidence type="ECO:0000259" key="1">
    <source>
        <dbReference type="PROSITE" id="PS50125"/>
    </source>
</evidence>
<accession>X1F9U1</accession>
<evidence type="ECO:0000313" key="2">
    <source>
        <dbReference type="EMBL" id="GAH17498.1"/>
    </source>
</evidence>
<proteinExistence type="predicted"/>
<organism evidence="2">
    <name type="scientific">marine sediment metagenome</name>
    <dbReference type="NCBI Taxonomy" id="412755"/>
    <lineage>
        <taxon>unclassified sequences</taxon>
        <taxon>metagenomes</taxon>
        <taxon>ecological metagenomes</taxon>
    </lineage>
</organism>